<keyword evidence="3" id="KW-0732">Signal</keyword>
<feature type="binding site" evidence="2">
    <location>
        <position position="52"/>
    </location>
    <ligand>
        <name>Mg(2+)</name>
        <dbReference type="ChEBI" id="CHEBI:18420"/>
        <label>1</label>
    </ligand>
</feature>
<dbReference type="Pfam" id="PF03747">
    <property type="entry name" value="ADP_ribosyl_GH"/>
    <property type="match status" value="1"/>
</dbReference>
<dbReference type="InterPro" id="IPR050792">
    <property type="entry name" value="ADP-ribosylglycohydrolase"/>
</dbReference>
<accession>A0AAV6HK47</accession>
<dbReference type="PANTHER" id="PTHR16222:SF17">
    <property type="entry name" value="SELENOPROTEIN J"/>
    <property type="match status" value="1"/>
</dbReference>
<evidence type="ECO:0000313" key="4">
    <source>
        <dbReference type="EMBL" id="KAG5286306.1"/>
    </source>
</evidence>
<feature type="signal peptide" evidence="3">
    <location>
        <begin position="1"/>
        <end position="18"/>
    </location>
</feature>
<keyword evidence="2" id="KW-0460">Magnesium</keyword>
<feature type="chain" id="PRO_5043473355" evidence="3">
    <location>
        <begin position="19"/>
        <end position="97"/>
    </location>
</feature>
<keyword evidence="2" id="KW-0479">Metal-binding</keyword>
<dbReference type="SUPFAM" id="SSF101478">
    <property type="entry name" value="ADP-ribosylglycohydrolase"/>
    <property type="match status" value="1"/>
</dbReference>
<reference evidence="4 5" key="1">
    <citation type="submission" date="2020-10" db="EMBL/GenBank/DDBJ databases">
        <title>Chromosome-scale genome assembly of the Allis shad, Alosa alosa.</title>
        <authorList>
            <person name="Margot Z."/>
            <person name="Christophe K."/>
            <person name="Cabau C."/>
            <person name="Louis A."/>
            <person name="Berthelot C."/>
            <person name="Parey E."/>
            <person name="Roest Crollius H."/>
            <person name="Montfort J."/>
            <person name="Robinson-Rechavi M."/>
            <person name="Bucao C."/>
            <person name="Bouchez O."/>
            <person name="Gislard M."/>
            <person name="Lluch J."/>
            <person name="Milhes M."/>
            <person name="Lampietro C."/>
            <person name="Lopez Roques C."/>
            <person name="Donnadieu C."/>
            <person name="Braasch I."/>
            <person name="Desvignes T."/>
            <person name="Postlethwait J."/>
            <person name="Bobe J."/>
            <person name="Guiguen Y."/>
        </authorList>
    </citation>
    <scope>NUCLEOTIDE SEQUENCE [LARGE SCALE GENOMIC DNA]</scope>
    <source>
        <strain evidence="4">M-15738</strain>
        <tissue evidence="4">Blood</tissue>
    </source>
</reference>
<evidence type="ECO:0000313" key="5">
    <source>
        <dbReference type="Proteomes" id="UP000823561"/>
    </source>
</evidence>
<dbReference type="InterPro" id="IPR005502">
    <property type="entry name" value="Ribosyl_crysJ1"/>
</dbReference>
<sequence>MIVIVYCCHFTLCFMCSGLPGAFQAALHGVLTATSFEQAVRETMSCGGCTCSRSSFIGACIGAQVGPEGIPNAWKTKTLRYNSLIEHAKKIAELHQA</sequence>
<dbReference type="EMBL" id="JADWDJ010000001">
    <property type="protein sequence ID" value="KAG5286306.1"/>
    <property type="molecule type" value="Genomic_DNA"/>
</dbReference>
<dbReference type="PANTHER" id="PTHR16222">
    <property type="entry name" value="ADP-RIBOSYLGLYCOHYDROLASE"/>
    <property type="match status" value="1"/>
</dbReference>
<dbReference type="Proteomes" id="UP000823561">
    <property type="component" value="Chromosome 1"/>
</dbReference>
<evidence type="ECO:0000256" key="1">
    <source>
        <dbReference type="ARBA" id="ARBA00010702"/>
    </source>
</evidence>
<dbReference type="AlphaFoldDB" id="A0AAV6HK47"/>
<name>A0AAV6HK47_9TELE</name>
<dbReference type="InterPro" id="IPR036705">
    <property type="entry name" value="Ribosyl_crysJ1_sf"/>
</dbReference>
<comment type="similarity">
    <text evidence="1">Belongs to the ADP-ribosylglycohydrolase family.</text>
</comment>
<comment type="caution">
    <text evidence="4">The sequence shown here is derived from an EMBL/GenBank/DDBJ whole genome shotgun (WGS) entry which is preliminary data.</text>
</comment>
<dbReference type="GO" id="GO:0046872">
    <property type="term" value="F:metal ion binding"/>
    <property type="evidence" value="ECO:0007669"/>
    <property type="project" value="UniProtKB-KW"/>
</dbReference>
<gene>
    <name evidence="4" type="ORF">AALO_G00013380</name>
</gene>
<organism evidence="4 5">
    <name type="scientific">Alosa alosa</name>
    <name type="common">allis shad</name>
    <dbReference type="NCBI Taxonomy" id="278164"/>
    <lineage>
        <taxon>Eukaryota</taxon>
        <taxon>Metazoa</taxon>
        <taxon>Chordata</taxon>
        <taxon>Craniata</taxon>
        <taxon>Vertebrata</taxon>
        <taxon>Euteleostomi</taxon>
        <taxon>Actinopterygii</taxon>
        <taxon>Neopterygii</taxon>
        <taxon>Teleostei</taxon>
        <taxon>Clupei</taxon>
        <taxon>Clupeiformes</taxon>
        <taxon>Clupeoidei</taxon>
        <taxon>Clupeidae</taxon>
        <taxon>Alosa</taxon>
    </lineage>
</organism>
<evidence type="ECO:0000256" key="3">
    <source>
        <dbReference type="SAM" id="SignalP"/>
    </source>
</evidence>
<proteinExistence type="inferred from homology"/>
<comment type="cofactor">
    <cofactor evidence="2">
        <name>Mg(2+)</name>
        <dbReference type="ChEBI" id="CHEBI:18420"/>
    </cofactor>
    <text evidence="2">Binds 2 magnesium ions per subunit.</text>
</comment>
<dbReference type="Gene3D" id="1.10.4080.10">
    <property type="entry name" value="ADP-ribosylation/Crystallin J1"/>
    <property type="match status" value="1"/>
</dbReference>
<protein>
    <submittedName>
        <fullName evidence="4">Uncharacterized protein</fullName>
    </submittedName>
</protein>
<keyword evidence="5" id="KW-1185">Reference proteome</keyword>
<evidence type="ECO:0000256" key="2">
    <source>
        <dbReference type="PIRSR" id="PIRSR605502-1"/>
    </source>
</evidence>